<keyword evidence="8" id="KW-1185">Reference proteome</keyword>
<dbReference type="InterPro" id="IPR018097">
    <property type="entry name" value="EGF_Ca-bd_CS"/>
</dbReference>
<keyword evidence="6" id="KW-0812">Transmembrane</keyword>
<dbReference type="GO" id="GO:0005509">
    <property type="term" value="F:calcium ion binding"/>
    <property type="evidence" value="ECO:0007669"/>
    <property type="project" value="InterPro"/>
</dbReference>
<dbReference type="RefSeq" id="XP_013396611.1">
    <property type="nucleotide sequence ID" value="XM_013541157.1"/>
</dbReference>
<keyword evidence="4" id="KW-1015">Disulfide bond</keyword>
<keyword evidence="1" id="KW-0245">EGF-like domain</keyword>
<protein>
    <submittedName>
        <fullName evidence="9">Uncharacterized protein LOC106163541</fullName>
    </submittedName>
</protein>
<reference evidence="9" key="1">
    <citation type="submission" date="2025-08" db="UniProtKB">
        <authorList>
            <consortium name="RefSeq"/>
        </authorList>
    </citation>
    <scope>IDENTIFICATION</scope>
    <source>
        <tissue evidence="9">Gonads</tissue>
    </source>
</reference>
<sequence length="1900" mass="203765">MYSSTWHVDNYFANSSLIIKMVRCSCHVFVALVVTLVFIPGVAAQTGDNAGRQFVLAYMENKVEVPTNEPLELHVATQKSNVRVTVSAPKFTGTTVNSSVYMQSEDVRIITIPSSMRMEGSRIENKAILVEATDDVIVYGINREPFSNDGFLALPVSALGRDYYVTTYSPPTIMAEIGVVAVEDSTTLTISLPTHTDGLSVAFNGQTYAKGQEIQTTISAFQTLQLQSVSDLTGTRIRSNKNVAVFSGNVRTSVGVGDSRDHLVEQIPPVTSWGYTFAVVPVPGRTLIGDLIQIISRDSNTRVEIREAGATMRVLDFSRAGESQNITTSPNGYISITSTGGPILVTQIIYSQLSMSELSDPAMIIVPPMQQYKTSYAFATPTVADRGYTNYVLIAVHKSAKDAILHNNEWLQQSNVVLWESIPGTELVGASFNISSGRHFLWHFTYTTPFMLILYGAADKESYAFPAGMKTGAVQQQQTCVAPPMVPGDSVDNDCDGQMNEEKCDKMDNDGDGRVDEDCSVALDSKGSDFLVMYLNNVVQEFTDPYDLELFIATSSNQPVQVDITTPRYAFPYVKSSETVNPNEVIRFPISPELRMEGTDVSNKAIQVTATGTVAVYGVNKKKFSADAFLAFPTDTLGTEYYTVSYAPPTIASEFGIVGVQDGTSVTIELPSSTRSSISLNLGGRTYNNGDRFSLILNRYDTLHIQNSADLTGTRITSSQKIAVFSGNVRTNIGIGTSRDHLSEQIPPVSAWGKEFATVPIPRRTTGDFFRIIAARDNTKILLRYIESGGVTIQREFIDIQTAGDFVERVVPSNDYLYLIANEPVLMVQFVYSQISNTETADPSMIIVPPMEQYAFQYSFSTPIYSGGVVGGDYTHYVLMVAPADQIDGILLDSERLSISKPGLVWTPIADTTYSGTYFNVSSGVHHIRHSSSGVAMMGILYGKADRESYGLPVGMQCENIAFSCNAPHMVNGDGHDNDCDGRVDEEYCDGIDNDNDGKKDEDCSETLDSSGREFVIMFMENSVEDPVNSPLEIYIANTYPTVTATVNVTTPLFSPAMDESVTVSPTEMKRLTMARTIQTTGTGIANTAILVQATQDVNVYTVNKEKYSTDGYLAFPTDVLGTKYFAVCYYSTGSSNNCQLGIAALSVTVDVQIEMPRGRSVPLTVTYNGYTYRSGDVINLRLTRYQTFQGQFSGDLTGAEITATQPIAVFSGNIRTTVGNESSYRDHLVEQMPPVETWGQEFFAVPSPRQTNGDIFRIVASDPATRISISGFGLTQEEVTIGTSDFVERSFPSGTFAHISSSKPVMVVQFTRGQAVTSDVGDPAMVLVPPVKQWQSEYTVTSPQQAGTGAAYTNYVMVVAGNADKDNIKIDGQTLASLSSGLSGSIKRRSLSSPVQWTAIPGTTYAGTAFQLPANAQRVTHSGDFMAMVYSASDKESVAMAAGTRLKTLIQPINGNWGAWGEWAPCSASCDGGSYSRRRACNDPAPSNGGGNCVGSDTHVQVCNDVPCTTTIVGPPGPQGPPGPKGEKGAQGPAGPPGPKGQRGQQGPEGPTGPTGAQGPAGIQGPQGVSGVPGDTGPKGDKGVRGPDGPVGLTGPTGPQGITGPTGSTGAKGDKGEQGVKGSKGDRGATGIQGIIGPTGAKGDQGVQGLQGLKGDMGVAGPMGPMGPPGNKEVDECQTNKGGCSHTCMNSYLSYRCVCDAGYQLNEDKHSCADVDECGNDNGGCDQLCYDAVGTYVCACRAGFRLSPDRHSCEDVDECAVNNGGCNSTQKCVNTLGSRSCVMTISSSVDSLAQSLQLKVTELTTLSETMSQVVKDQTAAQSSAQTGNCGYDATLVNGYLIIGIIIWLIVVTLVLLGLVIYLIYKRGRDKKWEKTQEKLSREYSYSRNSPSMFSAVKAY</sequence>
<dbReference type="PROSITE" id="PS01187">
    <property type="entry name" value="EGF_CA"/>
    <property type="match status" value="1"/>
</dbReference>
<keyword evidence="2" id="KW-0732">Signal</keyword>
<dbReference type="InterPro" id="IPR036383">
    <property type="entry name" value="TSP1_rpt_sf"/>
</dbReference>
<feature type="compositionally biased region" description="Low complexity" evidence="5">
    <location>
        <begin position="1594"/>
        <end position="1610"/>
    </location>
</feature>
<dbReference type="FunFam" id="2.20.100.10:FF:000001">
    <property type="entry name" value="semaphorin-5A isoform X1"/>
    <property type="match status" value="1"/>
</dbReference>
<dbReference type="GeneID" id="106163541"/>
<dbReference type="SMART" id="SM00209">
    <property type="entry name" value="TSP1"/>
    <property type="match status" value="1"/>
</dbReference>
<feature type="compositionally biased region" description="Low complexity" evidence="5">
    <location>
        <begin position="1541"/>
        <end position="1568"/>
    </location>
</feature>
<dbReference type="Proteomes" id="UP000085678">
    <property type="component" value="Unplaced"/>
</dbReference>
<gene>
    <name evidence="9" type="primary">LOC106163541</name>
</gene>
<evidence type="ECO:0000256" key="6">
    <source>
        <dbReference type="SAM" id="Phobius"/>
    </source>
</evidence>
<evidence type="ECO:0000256" key="2">
    <source>
        <dbReference type="ARBA" id="ARBA00022729"/>
    </source>
</evidence>
<dbReference type="InterPro" id="IPR035234">
    <property type="entry name" value="IgGFc-bd_N"/>
</dbReference>
<evidence type="ECO:0000259" key="7">
    <source>
        <dbReference type="PROSITE" id="PS01186"/>
    </source>
</evidence>
<dbReference type="InterPro" id="IPR008160">
    <property type="entry name" value="Collagen"/>
</dbReference>
<dbReference type="PROSITE" id="PS00010">
    <property type="entry name" value="ASX_HYDROXYL"/>
    <property type="match status" value="1"/>
</dbReference>
<evidence type="ECO:0000256" key="5">
    <source>
        <dbReference type="SAM" id="MobiDB-lite"/>
    </source>
</evidence>
<dbReference type="FunFam" id="2.10.25.10:FF:000240">
    <property type="entry name" value="Vitamin K-dependent protein S"/>
    <property type="match status" value="1"/>
</dbReference>
<dbReference type="PROSITE" id="PS01186">
    <property type="entry name" value="EGF_2"/>
    <property type="match status" value="2"/>
</dbReference>
<dbReference type="InterPro" id="IPR000742">
    <property type="entry name" value="EGF"/>
</dbReference>
<dbReference type="Pfam" id="PF14670">
    <property type="entry name" value="FXa_inhibition"/>
    <property type="match status" value="1"/>
</dbReference>
<dbReference type="FunFam" id="2.10.25.10:FF:000037">
    <property type="entry name" value="Signal peptide, CUB domain and EGF-like domain-containing 2"/>
    <property type="match status" value="1"/>
</dbReference>
<dbReference type="SUPFAM" id="SSF82895">
    <property type="entry name" value="TSP-1 type 1 repeat"/>
    <property type="match status" value="1"/>
</dbReference>
<dbReference type="SMART" id="SM00179">
    <property type="entry name" value="EGF_CA"/>
    <property type="match status" value="3"/>
</dbReference>
<dbReference type="InterPro" id="IPR026823">
    <property type="entry name" value="cEGF"/>
</dbReference>
<dbReference type="KEGG" id="lak:106163541"/>
<dbReference type="PANTHER" id="PTHR46534">
    <property type="entry name" value="IGGFC_BINDING DOMAIN-CONTAINING PROTEIN"/>
    <property type="match status" value="1"/>
</dbReference>
<dbReference type="Pfam" id="PF12662">
    <property type="entry name" value="cEGF"/>
    <property type="match status" value="1"/>
</dbReference>
<keyword evidence="6" id="KW-0472">Membrane</keyword>
<dbReference type="InterPro" id="IPR000152">
    <property type="entry name" value="EGF-type_Asp/Asn_hydroxyl_site"/>
</dbReference>
<dbReference type="SMART" id="SM00181">
    <property type="entry name" value="EGF"/>
    <property type="match status" value="2"/>
</dbReference>
<feature type="compositionally biased region" description="Basic and acidic residues" evidence="5">
    <location>
        <begin position="1613"/>
        <end position="1628"/>
    </location>
</feature>
<dbReference type="PROSITE" id="PS50092">
    <property type="entry name" value="TSP1"/>
    <property type="match status" value="1"/>
</dbReference>
<dbReference type="Pfam" id="PF17517">
    <property type="entry name" value="IgGFc_binding"/>
    <property type="match status" value="3"/>
</dbReference>
<accession>A0A1S3IFI2</accession>
<feature type="transmembrane region" description="Helical" evidence="6">
    <location>
        <begin position="1840"/>
        <end position="1865"/>
    </location>
</feature>
<evidence type="ECO:0000313" key="8">
    <source>
        <dbReference type="Proteomes" id="UP000085678"/>
    </source>
</evidence>
<dbReference type="CDD" id="cd00054">
    <property type="entry name" value="EGF_CA"/>
    <property type="match status" value="2"/>
</dbReference>
<dbReference type="InParanoid" id="A0A1S3IFI2"/>
<dbReference type="Pfam" id="PF01391">
    <property type="entry name" value="Collagen"/>
    <property type="match status" value="2"/>
</dbReference>
<dbReference type="Pfam" id="PF00090">
    <property type="entry name" value="TSP_1"/>
    <property type="match status" value="1"/>
</dbReference>
<dbReference type="Gene3D" id="2.20.100.10">
    <property type="entry name" value="Thrombospondin type-1 (TSP1) repeat"/>
    <property type="match status" value="1"/>
</dbReference>
<feature type="region of interest" description="Disordered" evidence="5">
    <location>
        <begin position="1514"/>
        <end position="1645"/>
    </location>
</feature>
<dbReference type="OrthoDB" id="10005154at2759"/>
<proteinExistence type="predicted"/>
<name>A0A1S3IFI2_LINAN</name>
<dbReference type="InterPro" id="IPR001881">
    <property type="entry name" value="EGF-like_Ca-bd_dom"/>
</dbReference>
<evidence type="ECO:0000313" key="9">
    <source>
        <dbReference type="RefSeq" id="XP_013396611.1"/>
    </source>
</evidence>
<evidence type="ECO:0000256" key="4">
    <source>
        <dbReference type="ARBA" id="ARBA00023157"/>
    </source>
</evidence>
<organism evidence="8 9">
    <name type="scientific">Lingula anatina</name>
    <name type="common">Brachiopod</name>
    <name type="synonym">Lingula unguis</name>
    <dbReference type="NCBI Taxonomy" id="7574"/>
    <lineage>
        <taxon>Eukaryota</taxon>
        <taxon>Metazoa</taxon>
        <taxon>Spiralia</taxon>
        <taxon>Lophotrochozoa</taxon>
        <taxon>Brachiopoda</taxon>
        <taxon>Linguliformea</taxon>
        <taxon>Lingulata</taxon>
        <taxon>Lingulida</taxon>
        <taxon>Linguloidea</taxon>
        <taxon>Lingulidae</taxon>
        <taxon>Lingula</taxon>
    </lineage>
</organism>
<dbReference type="PANTHER" id="PTHR46534:SF1">
    <property type="entry name" value="IGGFC-BINDING PROTEIN N-TERMINAL DOMAIN-CONTAINING PROTEIN"/>
    <property type="match status" value="1"/>
</dbReference>
<keyword evidence="6" id="KW-1133">Transmembrane helix</keyword>
<dbReference type="InterPro" id="IPR000884">
    <property type="entry name" value="TSP1_rpt"/>
</dbReference>
<dbReference type="SUPFAM" id="SSF57196">
    <property type="entry name" value="EGF/Laminin"/>
    <property type="match status" value="2"/>
</dbReference>
<keyword evidence="3" id="KW-0677">Repeat</keyword>
<evidence type="ECO:0000256" key="3">
    <source>
        <dbReference type="ARBA" id="ARBA00022737"/>
    </source>
</evidence>
<dbReference type="Gene3D" id="2.10.25.10">
    <property type="entry name" value="Laminin"/>
    <property type="match status" value="2"/>
</dbReference>
<feature type="domain" description="EGF-like" evidence="7">
    <location>
        <begin position="1698"/>
        <end position="1713"/>
    </location>
</feature>
<evidence type="ECO:0000256" key="1">
    <source>
        <dbReference type="ARBA" id="ARBA00022536"/>
    </source>
</evidence>
<feature type="compositionally biased region" description="Pro residues" evidence="5">
    <location>
        <begin position="1516"/>
        <end position="1525"/>
    </location>
</feature>
<feature type="domain" description="EGF-like" evidence="7">
    <location>
        <begin position="1739"/>
        <end position="1754"/>
    </location>
</feature>